<sequence>MRLCFFYFIFLSAVTMADPFYAKDNAQDQPHTAKDQNKTTACMPTDKVNEINLTTDFDKLQLIGIIQIDDKIRAIFLDDKKQLIDLYPDDYLSHSFIQIKEINFKSVSYIDWQKTENCQSPKLFTSKF</sequence>
<gene>
    <name evidence="3" type="ORF">J1G54_03690</name>
    <name evidence="2" type="ORF">N5925_09280</name>
    <name evidence="4" type="ORF">QBL01_09710</name>
</gene>
<dbReference type="EMBL" id="JAODIR010000056">
    <property type="protein sequence ID" value="MDD2168758.1"/>
    <property type="molecule type" value="Genomic_DNA"/>
</dbReference>
<evidence type="ECO:0008006" key="6">
    <source>
        <dbReference type="Google" id="ProtNLM"/>
    </source>
</evidence>
<protein>
    <recommendedName>
        <fullName evidence="6">Pilus assembly protein PilP</fullName>
    </recommendedName>
</protein>
<reference evidence="2" key="2">
    <citation type="submission" date="2022-09" db="EMBL/GenBank/DDBJ databases">
        <title>Molecular characterization of Glaesserella parasuis strains circulating in commercial swine farms using whole-genome sequencing.</title>
        <authorList>
            <person name="Mugabi R."/>
            <person name="Clavijo M."/>
            <person name="Li G."/>
        </authorList>
    </citation>
    <scope>NUCLEOTIDE SEQUENCE</scope>
    <source>
        <strain evidence="2">0435-53</strain>
    </source>
</reference>
<reference evidence="4" key="3">
    <citation type="submission" date="2023-04" db="EMBL/GenBank/DDBJ databases">
        <title>Molecular characterization of the Integrative and Conjugative elements harboring multidrug-resistance gene from Glaesserella (Haemophilus) parasuis.</title>
        <authorList>
            <person name="Che Y."/>
            <person name="Zhou L."/>
        </authorList>
    </citation>
    <scope>NUCLEOTIDE SEQUENCE</scope>
    <source>
        <strain evidence="4">Z44</strain>
    </source>
</reference>
<dbReference type="RefSeq" id="WP_021112070.1">
    <property type="nucleotide sequence ID" value="NZ_CBCRUP010000002.1"/>
</dbReference>
<organism evidence="2 5">
    <name type="scientific">Glaesserella parasuis</name>
    <name type="common">Haemophilus parasuis</name>
    <dbReference type="NCBI Taxonomy" id="738"/>
    <lineage>
        <taxon>Bacteria</taxon>
        <taxon>Pseudomonadati</taxon>
        <taxon>Pseudomonadota</taxon>
        <taxon>Gammaproteobacteria</taxon>
        <taxon>Pasteurellales</taxon>
        <taxon>Pasteurellaceae</taxon>
        <taxon>Glaesserella</taxon>
    </lineage>
</organism>
<proteinExistence type="predicted"/>
<feature type="signal peptide" evidence="1">
    <location>
        <begin position="1"/>
        <end position="17"/>
    </location>
</feature>
<dbReference type="EMBL" id="CP071491">
    <property type="protein sequence ID" value="QSX17647.1"/>
    <property type="molecule type" value="Genomic_DNA"/>
</dbReference>
<evidence type="ECO:0000256" key="1">
    <source>
        <dbReference type="SAM" id="SignalP"/>
    </source>
</evidence>
<evidence type="ECO:0000313" key="2">
    <source>
        <dbReference type="EMBL" id="MDD2168758.1"/>
    </source>
</evidence>
<evidence type="ECO:0000313" key="4">
    <source>
        <dbReference type="EMBL" id="WGE09519.1"/>
    </source>
</evidence>
<evidence type="ECO:0000313" key="5">
    <source>
        <dbReference type="Proteomes" id="UP001148834"/>
    </source>
</evidence>
<dbReference type="Proteomes" id="UP000662736">
    <property type="component" value="Chromosome"/>
</dbReference>
<dbReference type="Proteomes" id="UP001148834">
    <property type="component" value="Unassembled WGS sequence"/>
</dbReference>
<dbReference type="AlphaFoldDB" id="A0A084EH22"/>
<evidence type="ECO:0000313" key="3">
    <source>
        <dbReference type="EMBL" id="QSX17647.1"/>
    </source>
</evidence>
<dbReference type="EMBL" id="CP121769">
    <property type="protein sequence ID" value="WGE09519.1"/>
    <property type="molecule type" value="Genomic_DNA"/>
</dbReference>
<name>A0A084EH22_GLAPU</name>
<dbReference type="Proteomes" id="UP001222296">
    <property type="component" value="Chromosome"/>
</dbReference>
<reference evidence="3" key="1">
    <citation type="submission" date="2021-03" db="EMBL/GenBank/DDBJ databases">
        <title>Characterization of a novel Integrative Conjugative Element in Glaesserella parasuis.</title>
        <authorList>
            <person name="Hu G."/>
            <person name="Sun H."/>
        </authorList>
    </citation>
    <scope>NUCLEOTIDE SEQUENCE</scope>
    <source>
        <strain evidence="3">GHP1807</strain>
    </source>
</reference>
<accession>A0A084EH22</accession>
<keyword evidence="1" id="KW-0732">Signal</keyword>
<dbReference type="OrthoDB" id="5690836at2"/>
<feature type="chain" id="PRO_5014217779" description="Pilus assembly protein PilP" evidence="1">
    <location>
        <begin position="18"/>
        <end position="128"/>
    </location>
</feature>